<sequence>MKLTLKKVGEKALCPGIDSVHLITSIDQKPKGVCGPVLRYVSSNRLYSKESSIYKSSYFQLRYYPPNHFISIFRKSKPAVNIRFQHGVSFLSGSSRYLQELYAQRKSIVPSSFAVWRRTLTVKIKDIFVDEWYKLGGTKSVDEANKLGEEAFMKQDGSNIAKDGVYMFQIFNYPDPSNMDRFEEEIRKALGMVAKKSWNELFKSQAKNKNWVEEVNGKLNIGMLNAALRFERVPYRLIRKT</sequence>
<dbReference type="EMBL" id="HE650830">
    <property type="protein sequence ID" value="CCF60127.1"/>
    <property type="molecule type" value="Genomic_DNA"/>
</dbReference>
<dbReference type="FunCoup" id="H2B0H7">
    <property type="interactions" value="46"/>
</dbReference>
<dbReference type="InParanoid" id="H2B0H7"/>
<dbReference type="GeneID" id="13883777"/>
<dbReference type="Proteomes" id="UP000005220">
    <property type="component" value="Chromosome 10"/>
</dbReference>
<dbReference type="AlphaFoldDB" id="H2B0H7"/>
<gene>
    <name evidence="1" type="primary">KAFR0J00590</name>
    <name evidence="1" type="ORF">KAFR_0J00590</name>
</gene>
<name>H2B0H7_KAZAF</name>
<dbReference type="HOGENOM" id="CLU_071646_0_0_1"/>
<accession>H2B0H7</accession>
<dbReference type="RefSeq" id="XP_003959262.1">
    <property type="nucleotide sequence ID" value="XM_003959213.1"/>
</dbReference>
<dbReference type="KEGG" id="kaf:KAFR_0J00590"/>
<reference evidence="1 2" key="1">
    <citation type="journal article" date="2011" name="Proc. Natl. Acad. Sci. U.S.A.">
        <title>Evolutionary erosion of yeast sex chromosomes by mating-type switching accidents.</title>
        <authorList>
            <person name="Gordon J.L."/>
            <person name="Armisen D."/>
            <person name="Proux-Wera E."/>
            <person name="Oheigeartaigh S.S."/>
            <person name="Byrne K.P."/>
            <person name="Wolfe K.H."/>
        </authorList>
    </citation>
    <scope>NUCLEOTIDE SEQUENCE [LARGE SCALE GENOMIC DNA]</scope>
    <source>
        <strain evidence="2">ATCC 22294 / BCRC 22015 / CBS 2517 / CECT 1963 / NBRC 1671 / NRRL Y-8276</strain>
    </source>
</reference>
<dbReference type="OrthoDB" id="4062049at2759"/>
<evidence type="ECO:0000313" key="1">
    <source>
        <dbReference type="EMBL" id="CCF60127.1"/>
    </source>
</evidence>
<keyword evidence="2" id="KW-1185">Reference proteome</keyword>
<evidence type="ECO:0000313" key="2">
    <source>
        <dbReference type="Proteomes" id="UP000005220"/>
    </source>
</evidence>
<dbReference type="eggNOG" id="ENOG502S17D">
    <property type="taxonomic scope" value="Eukaryota"/>
</dbReference>
<organism evidence="1 2">
    <name type="scientific">Kazachstania africana (strain ATCC 22294 / BCRC 22015 / CBS 2517 / CECT 1963 / NBRC 1671 / NRRL Y-8276)</name>
    <name type="common">Yeast</name>
    <name type="synonym">Kluyveromyces africanus</name>
    <dbReference type="NCBI Taxonomy" id="1071382"/>
    <lineage>
        <taxon>Eukaryota</taxon>
        <taxon>Fungi</taxon>
        <taxon>Dikarya</taxon>
        <taxon>Ascomycota</taxon>
        <taxon>Saccharomycotina</taxon>
        <taxon>Saccharomycetes</taxon>
        <taxon>Saccharomycetales</taxon>
        <taxon>Saccharomycetaceae</taxon>
        <taxon>Kazachstania</taxon>
    </lineage>
</organism>
<proteinExistence type="predicted"/>
<protein>
    <submittedName>
        <fullName evidence="1">Uncharacterized protein</fullName>
    </submittedName>
</protein>